<feature type="transmembrane region" description="Helical" evidence="7">
    <location>
        <begin position="316"/>
        <end position="333"/>
    </location>
</feature>
<evidence type="ECO:0000256" key="6">
    <source>
        <dbReference type="ARBA" id="ARBA00023136"/>
    </source>
</evidence>
<dbReference type="GO" id="GO:0005886">
    <property type="term" value="C:plasma membrane"/>
    <property type="evidence" value="ECO:0007669"/>
    <property type="project" value="UniProtKB-SubCell"/>
</dbReference>
<keyword evidence="3" id="KW-1003">Cell membrane</keyword>
<dbReference type="AlphaFoldDB" id="A0A5A9GE52"/>
<evidence type="ECO:0000256" key="2">
    <source>
        <dbReference type="ARBA" id="ARBA00022448"/>
    </source>
</evidence>
<evidence type="ECO:0000256" key="7">
    <source>
        <dbReference type="SAM" id="Phobius"/>
    </source>
</evidence>
<comment type="caution">
    <text evidence="9">The sequence shown here is derived from an EMBL/GenBank/DDBJ whole genome shotgun (WGS) entry which is preliminary data.</text>
</comment>
<evidence type="ECO:0000259" key="8">
    <source>
        <dbReference type="PROSITE" id="PS50850"/>
    </source>
</evidence>
<dbReference type="InterPro" id="IPR005828">
    <property type="entry name" value="MFS_sugar_transport-like"/>
</dbReference>
<evidence type="ECO:0000256" key="3">
    <source>
        <dbReference type="ARBA" id="ARBA00022475"/>
    </source>
</evidence>
<dbReference type="PANTHER" id="PTHR43045">
    <property type="entry name" value="SHIKIMATE TRANSPORTER"/>
    <property type="match status" value="1"/>
</dbReference>
<dbReference type="FunFam" id="1.20.1250.20:FF:000001">
    <property type="entry name" value="Dicarboxylate MFS transporter"/>
    <property type="match status" value="1"/>
</dbReference>
<dbReference type="GO" id="GO:0022857">
    <property type="term" value="F:transmembrane transporter activity"/>
    <property type="evidence" value="ECO:0007669"/>
    <property type="project" value="InterPro"/>
</dbReference>
<comment type="subcellular location">
    <subcellularLocation>
        <location evidence="1">Cell membrane</location>
        <topology evidence="1">Multi-pass membrane protein</topology>
    </subcellularLocation>
</comment>
<feature type="transmembrane region" description="Helical" evidence="7">
    <location>
        <begin position="118"/>
        <end position="142"/>
    </location>
</feature>
<dbReference type="PROSITE" id="PS50850">
    <property type="entry name" value="MFS"/>
    <property type="match status" value="1"/>
</dbReference>
<keyword evidence="2" id="KW-0813">Transport</keyword>
<dbReference type="InterPro" id="IPR036259">
    <property type="entry name" value="MFS_trans_sf"/>
</dbReference>
<reference evidence="9 10" key="1">
    <citation type="submission" date="2019-08" db="EMBL/GenBank/DDBJ databases">
        <authorList>
            <person name="Grouzdev D."/>
            <person name="Tikhonova E."/>
            <person name="Kravchenko I."/>
        </authorList>
    </citation>
    <scope>NUCLEOTIDE SEQUENCE [LARGE SCALE GENOMIC DNA]</scope>
    <source>
        <strain evidence="9 10">59b</strain>
    </source>
</reference>
<dbReference type="PROSITE" id="PS00217">
    <property type="entry name" value="SUGAR_TRANSPORT_2"/>
    <property type="match status" value="1"/>
</dbReference>
<keyword evidence="6 7" id="KW-0472">Membrane</keyword>
<dbReference type="RefSeq" id="WP_149234080.1">
    <property type="nucleotide sequence ID" value="NZ_JALJXJ010000017.1"/>
</dbReference>
<feature type="transmembrane region" description="Helical" evidence="7">
    <location>
        <begin position="59"/>
        <end position="82"/>
    </location>
</feature>
<keyword evidence="4 7" id="KW-0812">Transmembrane</keyword>
<feature type="transmembrane region" description="Helical" evidence="7">
    <location>
        <begin position="198"/>
        <end position="217"/>
    </location>
</feature>
<feature type="transmembrane region" description="Helical" evidence="7">
    <location>
        <begin position="505"/>
        <end position="524"/>
    </location>
</feature>
<dbReference type="Gene3D" id="1.20.1250.20">
    <property type="entry name" value="MFS general substrate transporter like domains"/>
    <property type="match status" value="1"/>
</dbReference>
<evidence type="ECO:0000313" key="9">
    <source>
        <dbReference type="EMBL" id="KAA0592713.1"/>
    </source>
</evidence>
<accession>A0A5A9GE52</accession>
<sequence length="534" mass="57776">MTAEIMTGTPERRVSRRETVKVITGASVGTVLEWYDFFLYGSLAVFFSAHFFPSGSATAGYLATLATFGVGFVIRPLGAVLFGRFGDKAGRKATFLATIIAMGISTAGIGLLPGFETLGWASTILLIALRLLQGLAMGGEYGGAATYIAEHTEPGRRGYSTSWLQTTATVGFLLSLAVVLACRATIGADDFAAWGWRIPFLSSVLILIISVYIRATLSESPVFTRMKRENRASASPLRDTFADRANVKKMLVVLFGAQAAVAVVWYTCNFYTLYFLTSTLKLPTMLTYGYMGAALLFSLPLYIFFGWLSDRIGRKWIVLAGCALAVATLQPIFQQLTVAVNPRLAEFQRTVKVELISGACSRALFAAPVSDCDKARDFLTQAGISYSLTPAKSAHEPLDIRIGENRVSGFDRAALQDALDRAGYPRAADLEAVDRPMLFGLLALLMIWGAMAYAPMSAYYVELFPAKVRYTSVSVPYNVGAAYFGGLAPFMSTAFAVQSGNIYNGLWYTIIVGGASVLFGAIFLKESRGNDLSQ</sequence>
<protein>
    <submittedName>
        <fullName evidence="9">MFS transporter</fullName>
    </submittedName>
</protein>
<feature type="transmembrane region" description="Helical" evidence="7">
    <location>
        <begin position="438"/>
        <end position="461"/>
    </location>
</feature>
<feature type="transmembrane region" description="Helical" evidence="7">
    <location>
        <begin position="94"/>
        <end position="112"/>
    </location>
</feature>
<dbReference type="InterPro" id="IPR020846">
    <property type="entry name" value="MFS_dom"/>
</dbReference>
<evidence type="ECO:0000256" key="5">
    <source>
        <dbReference type="ARBA" id="ARBA00022989"/>
    </source>
</evidence>
<feature type="domain" description="Major facilitator superfamily (MFS) profile" evidence="8">
    <location>
        <begin position="22"/>
        <end position="528"/>
    </location>
</feature>
<dbReference type="Proteomes" id="UP000324927">
    <property type="component" value="Unassembled WGS sequence"/>
</dbReference>
<dbReference type="EMBL" id="VTTN01000014">
    <property type="protein sequence ID" value="KAA0592713.1"/>
    <property type="molecule type" value="Genomic_DNA"/>
</dbReference>
<feature type="transmembrane region" description="Helical" evidence="7">
    <location>
        <begin position="22"/>
        <end position="47"/>
    </location>
</feature>
<name>A0A5A9GE52_AZOLI</name>
<feature type="transmembrane region" description="Helical" evidence="7">
    <location>
        <begin position="251"/>
        <end position="276"/>
    </location>
</feature>
<dbReference type="InterPro" id="IPR005829">
    <property type="entry name" value="Sugar_transporter_CS"/>
</dbReference>
<dbReference type="Pfam" id="PF00083">
    <property type="entry name" value="Sugar_tr"/>
    <property type="match status" value="1"/>
</dbReference>
<dbReference type="PANTHER" id="PTHR43045:SF7">
    <property type="entry name" value="MAJOR FACILITATOR SUPERFAMILY TRANSPORTER"/>
    <property type="match status" value="1"/>
</dbReference>
<keyword evidence="10" id="KW-1185">Reference proteome</keyword>
<feature type="transmembrane region" description="Helical" evidence="7">
    <location>
        <begin position="481"/>
        <end position="499"/>
    </location>
</feature>
<keyword evidence="5 7" id="KW-1133">Transmembrane helix</keyword>
<evidence type="ECO:0000256" key="4">
    <source>
        <dbReference type="ARBA" id="ARBA00022692"/>
    </source>
</evidence>
<organism evidence="9 10">
    <name type="scientific">Azospirillum lipoferum</name>
    <dbReference type="NCBI Taxonomy" id="193"/>
    <lineage>
        <taxon>Bacteria</taxon>
        <taxon>Pseudomonadati</taxon>
        <taxon>Pseudomonadota</taxon>
        <taxon>Alphaproteobacteria</taxon>
        <taxon>Rhodospirillales</taxon>
        <taxon>Azospirillaceae</taxon>
        <taxon>Azospirillum</taxon>
    </lineage>
</organism>
<evidence type="ECO:0000313" key="10">
    <source>
        <dbReference type="Proteomes" id="UP000324927"/>
    </source>
</evidence>
<dbReference type="OrthoDB" id="9783227at2"/>
<proteinExistence type="predicted"/>
<evidence type="ECO:0000256" key="1">
    <source>
        <dbReference type="ARBA" id="ARBA00004651"/>
    </source>
</evidence>
<gene>
    <name evidence="9" type="ORF">FZ942_26545</name>
</gene>
<dbReference type="SUPFAM" id="SSF103473">
    <property type="entry name" value="MFS general substrate transporter"/>
    <property type="match status" value="1"/>
</dbReference>
<feature type="transmembrane region" description="Helical" evidence="7">
    <location>
        <begin position="163"/>
        <end position="186"/>
    </location>
</feature>
<feature type="transmembrane region" description="Helical" evidence="7">
    <location>
        <begin position="288"/>
        <end position="309"/>
    </location>
</feature>